<reference evidence="4 5" key="1">
    <citation type="submission" date="2024-10" db="EMBL/GenBank/DDBJ databases">
        <title>The Natural Products Discovery Center: Release of the First 8490 Sequenced Strains for Exploring Actinobacteria Biosynthetic Diversity.</title>
        <authorList>
            <person name="Kalkreuter E."/>
            <person name="Kautsar S.A."/>
            <person name="Yang D."/>
            <person name="Bader C.D."/>
            <person name="Teijaro C.N."/>
            <person name="Fluegel L."/>
            <person name="Davis C.M."/>
            <person name="Simpson J.R."/>
            <person name="Lauterbach L."/>
            <person name="Steele A.D."/>
            <person name="Gui C."/>
            <person name="Meng S."/>
            <person name="Li G."/>
            <person name="Viehrig K."/>
            <person name="Ye F."/>
            <person name="Su P."/>
            <person name="Kiefer A.F."/>
            <person name="Nichols A."/>
            <person name="Cepeda A.J."/>
            <person name="Yan W."/>
            <person name="Fan B."/>
            <person name="Jiang Y."/>
            <person name="Adhikari A."/>
            <person name="Zheng C.-J."/>
            <person name="Schuster L."/>
            <person name="Cowan T.M."/>
            <person name="Smanski M.J."/>
            <person name="Chevrette M.G."/>
            <person name="De Carvalho L.P.S."/>
            <person name="Shen B."/>
        </authorList>
    </citation>
    <scope>NUCLEOTIDE SEQUENCE [LARGE SCALE GENOMIC DNA]</scope>
    <source>
        <strain evidence="4 5">NPDC087689</strain>
    </source>
</reference>
<keyword evidence="1" id="KW-0808">Transferase</keyword>
<proteinExistence type="inferred from homology"/>
<feature type="region of interest" description="Disordered" evidence="2">
    <location>
        <begin position="22"/>
        <end position="51"/>
    </location>
</feature>
<evidence type="ECO:0000313" key="4">
    <source>
        <dbReference type="EMBL" id="MFJ2288555.1"/>
    </source>
</evidence>
<protein>
    <submittedName>
        <fullName evidence="4">NEL-type E3 ubiquitin ligase domain-containing protein</fullName>
    </submittedName>
</protein>
<organism evidence="4 5">
    <name type="scientific">Pseudomonas iridis</name>
    <dbReference type="NCBI Taxonomy" id="2710587"/>
    <lineage>
        <taxon>Bacteria</taxon>
        <taxon>Pseudomonadati</taxon>
        <taxon>Pseudomonadota</taxon>
        <taxon>Gammaproteobacteria</taxon>
        <taxon>Pseudomonadales</taxon>
        <taxon>Pseudomonadaceae</taxon>
        <taxon>Pseudomonas</taxon>
    </lineage>
</organism>
<comment type="similarity">
    <text evidence="1">Belongs to the LRR-containing bacterial E3 ligase family.</text>
</comment>
<keyword evidence="5" id="KW-1185">Reference proteome</keyword>
<dbReference type="Gene3D" id="1.20.1270.130">
    <property type="entry name" value="Shigella T3SS effector IpaH domain"/>
    <property type="match status" value="1"/>
</dbReference>
<comment type="PTM">
    <text evidence="1">Ubiquitinated in the presence of host E1 ubiquitin-activating enzyme, E2 ubiquitin-conjugating enzyme and ubiquitin.</text>
</comment>
<name>A0ABW8DMW5_9PSED</name>
<evidence type="ECO:0000313" key="5">
    <source>
        <dbReference type="Proteomes" id="UP001617296"/>
    </source>
</evidence>
<dbReference type="Pfam" id="PF14496">
    <property type="entry name" value="NEL"/>
    <property type="match status" value="1"/>
</dbReference>
<evidence type="ECO:0000256" key="2">
    <source>
        <dbReference type="SAM" id="MobiDB-lite"/>
    </source>
</evidence>
<gene>
    <name evidence="4" type="ORF">ACIOUF_19705</name>
</gene>
<dbReference type="Gene3D" id="1.20.58.360">
    <property type="entry name" value="Shigella T3SS effector IpaH defines"/>
    <property type="match status" value="1"/>
</dbReference>
<dbReference type="InterPro" id="IPR029487">
    <property type="entry name" value="NEL_dom"/>
</dbReference>
<evidence type="ECO:0000259" key="3">
    <source>
        <dbReference type="PROSITE" id="PS52053"/>
    </source>
</evidence>
<dbReference type="RefSeq" id="WP_401233835.1">
    <property type="nucleotide sequence ID" value="NZ_JBIUVY010000038.1"/>
</dbReference>
<accession>A0ABW8DMW5</accession>
<feature type="domain" description="NEL" evidence="3">
    <location>
        <begin position="32"/>
        <end position="333"/>
    </location>
</feature>
<comment type="caution">
    <text evidence="4">The sequence shown here is derived from an EMBL/GenBank/DDBJ whole genome shotgun (WGS) entry which is preliminary data.</text>
</comment>
<dbReference type="Proteomes" id="UP001617296">
    <property type="component" value="Unassembled WGS sequence"/>
</dbReference>
<dbReference type="EMBL" id="JBIUVY010000038">
    <property type="protein sequence ID" value="MFJ2288555.1"/>
    <property type="molecule type" value="Genomic_DNA"/>
</dbReference>
<keyword evidence="1" id="KW-0833">Ubl conjugation pathway</keyword>
<keyword evidence="1" id="KW-1035">Host cytoplasm</keyword>
<feature type="active site" description="Glycyl thioester intermediate" evidence="1">
    <location>
        <position position="121"/>
    </location>
</feature>
<sequence>MSRERLSDQGREQFHACMRSVGYDPARSYPPKGEQTSAHWLEGVTGEPRQRKQTVWDELEHEPDSQGFFEVLEKVAESADYIAEEARPALTERVWRMLDAATQNTQLREELFRMASNPDSCADAGAQIFNEMGIKVLIHEAWLAGSPEQVEFNLVQLAKGKSRLDMVNEVARANIQTRLEAGEAFIALDEDGEFTGSIDEVEVYLAFQTGLADRLELPWQSRGMLFRSIAEVSETQIDEAYQTVLSLEAGDGLVNRMIEQRFWRKYLKGRYTQAFKQNAQVYDAKAEALLDRYSAGTVSQQVYERELVGLNEERKALLKALTRGLLSKQSIAA</sequence>
<keyword evidence="1" id="KW-0832">Ubl conjugation</keyword>
<dbReference type="PROSITE" id="PS52053">
    <property type="entry name" value="NEL"/>
    <property type="match status" value="1"/>
</dbReference>
<evidence type="ECO:0000256" key="1">
    <source>
        <dbReference type="PROSITE-ProRule" id="PRU01398"/>
    </source>
</evidence>
<keyword evidence="1" id="KW-0964">Secreted</keyword>